<feature type="domain" description="RNA polymerase sigma factor 70 region 4 type 2" evidence="6">
    <location>
        <begin position="101"/>
        <end position="152"/>
    </location>
</feature>
<protein>
    <submittedName>
        <fullName evidence="7">Sigma-70 family RNA polymerase sigma factor</fullName>
    </submittedName>
</protein>
<comment type="caution">
    <text evidence="7">The sequence shown here is derived from an EMBL/GenBank/DDBJ whole genome shotgun (WGS) entry which is preliminary data.</text>
</comment>
<dbReference type="InterPro" id="IPR039425">
    <property type="entry name" value="RNA_pol_sigma-70-like"/>
</dbReference>
<dbReference type="EMBL" id="JAOQJQ010000008">
    <property type="protein sequence ID" value="MCU6763533.1"/>
    <property type="molecule type" value="Genomic_DNA"/>
</dbReference>
<dbReference type="Gene3D" id="1.10.1740.10">
    <property type="match status" value="1"/>
</dbReference>
<dbReference type="InterPro" id="IPR036388">
    <property type="entry name" value="WH-like_DNA-bd_sf"/>
</dbReference>
<dbReference type="InterPro" id="IPR013324">
    <property type="entry name" value="RNA_pol_sigma_r3/r4-like"/>
</dbReference>
<dbReference type="Proteomes" id="UP001652442">
    <property type="component" value="Unassembled WGS sequence"/>
</dbReference>
<dbReference type="PANTHER" id="PTHR43133:SF51">
    <property type="entry name" value="RNA POLYMERASE SIGMA FACTOR"/>
    <property type="match status" value="1"/>
</dbReference>
<dbReference type="PANTHER" id="PTHR43133">
    <property type="entry name" value="RNA POLYMERASE ECF-TYPE SIGMA FACTO"/>
    <property type="match status" value="1"/>
</dbReference>
<evidence type="ECO:0000313" key="7">
    <source>
        <dbReference type="EMBL" id="MCU6763533.1"/>
    </source>
</evidence>
<dbReference type="InterPro" id="IPR013325">
    <property type="entry name" value="RNA_pol_sigma_r2"/>
</dbReference>
<keyword evidence="8" id="KW-1185">Reference proteome</keyword>
<dbReference type="Gene3D" id="1.10.10.10">
    <property type="entry name" value="Winged helix-like DNA-binding domain superfamily/Winged helix DNA-binding domain"/>
    <property type="match status" value="1"/>
</dbReference>
<dbReference type="Pfam" id="PF04542">
    <property type="entry name" value="Sigma70_r2"/>
    <property type="match status" value="1"/>
</dbReference>
<evidence type="ECO:0000256" key="4">
    <source>
        <dbReference type="ARBA" id="ARBA00023163"/>
    </source>
</evidence>
<dbReference type="InterPro" id="IPR007627">
    <property type="entry name" value="RNA_pol_sigma70_r2"/>
</dbReference>
<feature type="domain" description="RNA polymerase sigma-70 region 2" evidence="5">
    <location>
        <begin position="14"/>
        <end position="78"/>
    </location>
</feature>
<organism evidence="7 8">
    <name type="scientific">Brotonthovivens ammoniilytica</name>
    <dbReference type="NCBI Taxonomy" id="2981725"/>
    <lineage>
        <taxon>Bacteria</taxon>
        <taxon>Bacillati</taxon>
        <taxon>Bacillota</taxon>
        <taxon>Clostridia</taxon>
        <taxon>Lachnospirales</taxon>
        <taxon>Lachnospiraceae</taxon>
        <taxon>Brotonthovivens</taxon>
    </lineage>
</organism>
<keyword evidence="3" id="KW-0731">Sigma factor</keyword>
<comment type="similarity">
    <text evidence="1">Belongs to the sigma-70 factor family. ECF subfamily.</text>
</comment>
<dbReference type="CDD" id="cd06171">
    <property type="entry name" value="Sigma70_r4"/>
    <property type="match status" value="1"/>
</dbReference>
<sequence length="158" mass="18396">MNKITNDEFADYVAACQNGMYSFAFALLKHEADAQDAVSEAIVKAFEHKHKLREREKFKSWIMEILMNVIRAMIRKQNKLLVVPDVEALETSIISEKNYDNLWDAVMNLEAKFRMVVILYYFESFSTMEISEIIKVPEGTVRSRLARARNKLKSLIEL</sequence>
<evidence type="ECO:0000256" key="2">
    <source>
        <dbReference type="ARBA" id="ARBA00023015"/>
    </source>
</evidence>
<evidence type="ECO:0000259" key="6">
    <source>
        <dbReference type="Pfam" id="PF08281"/>
    </source>
</evidence>
<dbReference type="NCBIfam" id="TIGR02937">
    <property type="entry name" value="sigma70-ECF"/>
    <property type="match status" value="1"/>
</dbReference>
<dbReference type="Pfam" id="PF08281">
    <property type="entry name" value="Sigma70_r4_2"/>
    <property type="match status" value="1"/>
</dbReference>
<dbReference type="SUPFAM" id="SSF88659">
    <property type="entry name" value="Sigma3 and sigma4 domains of RNA polymerase sigma factors"/>
    <property type="match status" value="1"/>
</dbReference>
<name>A0ABT2TMS7_9FIRM</name>
<accession>A0ABT2TMS7</accession>
<gene>
    <name evidence="7" type="ORF">OCV88_14550</name>
</gene>
<evidence type="ECO:0000259" key="5">
    <source>
        <dbReference type="Pfam" id="PF04542"/>
    </source>
</evidence>
<reference evidence="7 8" key="1">
    <citation type="journal article" date="2021" name="ISME Commun">
        <title>Automated analysis of genomic sequences facilitates high-throughput and comprehensive description of bacteria.</title>
        <authorList>
            <person name="Hitch T.C.A."/>
        </authorList>
    </citation>
    <scope>NUCLEOTIDE SEQUENCE [LARGE SCALE GENOMIC DNA]</scope>
    <source>
        <strain evidence="7 8">Sanger_109</strain>
    </source>
</reference>
<keyword evidence="2" id="KW-0805">Transcription regulation</keyword>
<dbReference type="RefSeq" id="WP_262591412.1">
    <property type="nucleotide sequence ID" value="NZ_JAOQJQ010000008.1"/>
</dbReference>
<proteinExistence type="inferred from homology"/>
<evidence type="ECO:0000256" key="1">
    <source>
        <dbReference type="ARBA" id="ARBA00010641"/>
    </source>
</evidence>
<dbReference type="SUPFAM" id="SSF88946">
    <property type="entry name" value="Sigma2 domain of RNA polymerase sigma factors"/>
    <property type="match status" value="1"/>
</dbReference>
<evidence type="ECO:0000256" key="3">
    <source>
        <dbReference type="ARBA" id="ARBA00023082"/>
    </source>
</evidence>
<evidence type="ECO:0000313" key="8">
    <source>
        <dbReference type="Proteomes" id="UP001652442"/>
    </source>
</evidence>
<keyword evidence="4" id="KW-0804">Transcription</keyword>
<dbReference type="InterPro" id="IPR014284">
    <property type="entry name" value="RNA_pol_sigma-70_dom"/>
</dbReference>
<dbReference type="InterPro" id="IPR013249">
    <property type="entry name" value="RNA_pol_sigma70_r4_t2"/>
</dbReference>